<reference evidence="1 2" key="1">
    <citation type="submission" date="2021-01" db="EMBL/GenBank/DDBJ databases">
        <title>Whole genome shotgun sequence of Actinoplanes deccanensis NBRC 13994.</title>
        <authorList>
            <person name="Komaki H."/>
            <person name="Tamura T."/>
        </authorList>
    </citation>
    <scope>NUCLEOTIDE SEQUENCE [LARGE SCALE GENOMIC DNA]</scope>
    <source>
        <strain evidence="1 2">NBRC 13994</strain>
    </source>
</reference>
<comment type="caution">
    <text evidence="1">The sequence shown here is derived from an EMBL/GenBank/DDBJ whole genome shotgun (WGS) entry which is preliminary data.</text>
</comment>
<protein>
    <recommendedName>
        <fullName evidence="3">Exonuclease</fullName>
    </recommendedName>
</protein>
<sequence>MTDWIYVVTDIEADGPWPGPNSMRSFASVAVTGDGTELGTFETVLEPLPGAAPNPDTYAWFQTFPEAWAAATENPQPAGAEMARFADWVKALPGPCVFTASPIAFDGMWIDYYLRRFTRYGLVQGPYEKDVLFDGRPGLCLRSYSAAITGRPVMDVPPAKLPAEWLGNIEHTHRAIDDARGYAHLLGVLFRMAGR</sequence>
<dbReference type="Proteomes" id="UP000609879">
    <property type="component" value="Unassembled WGS sequence"/>
</dbReference>
<dbReference type="EMBL" id="BOMI01000106">
    <property type="protein sequence ID" value="GID76632.1"/>
    <property type="molecule type" value="Genomic_DNA"/>
</dbReference>
<evidence type="ECO:0000313" key="2">
    <source>
        <dbReference type="Proteomes" id="UP000609879"/>
    </source>
</evidence>
<keyword evidence="2" id="KW-1185">Reference proteome</keyword>
<dbReference type="RefSeq" id="WP_203769435.1">
    <property type="nucleotide sequence ID" value="NZ_BAAABO010000045.1"/>
</dbReference>
<dbReference type="Gene3D" id="3.30.420.10">
    <property type="entry name" value="Ribonuclease H-like superfamily/Ribonuclease H"/>
    <property type="match status" value="1"/>
</dbReference>
<organism evidence="1 2">
    <name type="scientific">Paractinoplanes deccanensis</name>
    <dbReference type="NCBI Taxonomy" id="113561"/>
    <lineage>
        <taxon>Bacteria</taxon>
        <taxon>Bacillati</taxon>
        <taxon>Actinomycetota</taxon>
        <taxon>Actinomycetes</taxon>
        <taxon>Micromonosporales</taxon>
        <taxon>Micromonosporaceae</taxon>
        <taxon>Paractinoplanes</taxon>
    </lineage>
</organism>
<dbReference type="SUPFAM" id="SSF53098">
    <property type="entry name" value="Ribonuclease H-like"/>
    <property type="match status" value="1"/>
</dbReference>
<evidence type="ECO:0000313" key="1">
    <source>
        <dbReference type="EMBL" id="GID76632.1"/>
    </source>
</evidence>
<accession>A0ABQ3Y9H4</accession>
<dbReference type="InterPro" id="IPR036397">
    <property type="entry name" value="RNaseH_sf"/>
</dbReference>
<name>A0ABQ3Y9H4_9ACTN</name>
<gene>
    <name evidence="1" type="ORF">Ade02nite_52730</name>
</gene>
<dbReference type="InterPro" id="IPR012337">
    <property type="entry name" value="RNaseH-like_sf"/>
</dbReference>
<proteinExistence type="predicted"/>
<evidence type="ECO:0008006" key="3">
    <source>
        <dbReference type="Google" id="ProtNLM"/>
    </source>
</evidence>